<gene>
    <name evidence="4" type="ordered locus">Plav_0919</name>
</gene>
<feature type="domain" description="Tip attachment protein J" evidence="2">
    <location>
        <begin position="775"/>
        <end position="940"/>
    </location>
</feature>
<reference evidence="4 5" key="1">
    <citation type="journal article" date="2011" name="Stand. Genomic Sci.">
        <title>Complete genome sequence of Parvibaculum lavamentivorans type strain (DS-1(T)).</title>
        <authorList>
            <person name="Schleheck D."/>
            <person name="Weiss M."/>
            <person name="Pitluck S."/>
            <person name="Bruce D."/>
            <person name="Land M.L."/>
            <person name="Han S."/>
            <person name="Saunders E."/>
            <person name="Tapia R."/>
            <person name="Detter C."/>
            <person name="Brettin T."/>
            <person name="Han J."/>
            <person name="Woyke T."/>
            <person name="Goodwin L."/>
            <person name="Pennacchio L."/>
            <person name="Nolan M."/>
            <person name="Cook A.M."/>
            <person name="Kjelleberg S."/>
            <person name="Thomas T."/>
        </authorList>
    </citation>
    <scope>NUCLEOTIDE SEQUENCE [LARGE SCALE GENOMIC DNA]</scope>
    <source>
        <strain evidence="5">DS-1 / DSM 13023 / NCIMB 13966</strain>
    </source>
</reference>
<evidence type="ECO:0000259" key="2">
    <source>
        <dbReference type="Pfam" id="PF13550"/>
    </source>
</evidence>
<name>A7HRK9_PARL1</name>
<dbReference type="eggNOG" id="COG3391">
    <property type="taxonomic scope" value="Bacteria"/>
</dbReference>
<dbReference type="CDD" id="cd19607">
    <property type="entry name" value="GTA_TIM-barrel-like"/>
    <property type="match status" value="1"/>
</dbReference>
<organism evidence="4 5">
    <name type="scientific">Parvibaculum lavamentivorans (strain DS-1 / DSM 13023 / NCIMB 13966)</name>
    <dbReference type="NCBI Taxonomy" id="402881"/>
    <lineage>
        <taxon>Bacteria</taxon>
        <taxon>Pseudomonadati</taxon>
        <taxon>Pseudomonadota</taxon>
        <taxon>Alphaproteobacteria</taxon>
        <taxon>Hyphomicrobiales</taxon>
        <taxon>Parvibaculaceae</taxon>
        <taxon>Parvibaculum</taxon>
    </lineage>
</organism>
<dbReference type="Proteomes" id="UP000006377">
    <property type="component" value="Chromosome"/>
</dbReference>
<dbReference type="Pfam" id="PF23666">
    <property type="entry name" value="Rcc01698_C"/>
    <property type="match status" value="1"/>
</dbReference>
<protein>
    <submittedName>
        <fullName evidence="4">Gene transfer agent (GTA) like protein</fullName>
    </submittedName>
</protein>
<accession>A7HRK9</accession>
<evidence type="ECO:0000313" key="4">
    <source>
        <dbReference type="EMBL" id="ABS62542.1"/>
    </source>
</evidence>
<dbReference type="HOGENOM" id="CLU_007148_0_0_5"/>
<dbReference type="OrthoDB" id="8445115at2"/>
<dbReference type="InterPro" id="IPR017853">
    <property type="entry name" value="GH"/>
</dbReference>
<dbReference type="Pfam" id="PF13547">
    <property type="entry name" value="GTA_TIM"/>
    <property type="match status" value="1"/>
</dbReference>
<dbReference type="InterPro" id="IPR025195">
    <property type="entry name" value="GTA_TIM_dom"/>
</dbReference>
<evidence type="ECO:0000259" key="3">
    <source>
        <dbReference type="Pfam" id="PF23666"/>
    </source>
</evidence>
<dbReference type="SUPFAM" id="SSF51445">
    <property type="entry name" value="(Trans)glycosidases"/>
    <property type="match status" value="1"/>
</dbReference>
<keyword evidence="5" id="KW-1185">Reference proteome</keyword>
<feature type="domain" description="GTA TIM-barrel-like" evidence="1">
    <location>
        <begin position="415"/>
        <end position="717"/>
    </location>
</feature>
<proteinExistence type="predicted"/>
<dbReference type="KEGG" id="pla:Plav_0919"/>
<evidence type="ECO:0000259" key="1">
    <source>
        <dbReference type="Pfam" id="PF13547"/>
    </source>
</evidence>
<dbReference type="EMBL" id="CP000774">
    <property type="protein sequence ID" value="ABS62542.1"/>
    <property type="molecule type" value="Genomic_DNA"/>
</dbReference>
<dbReference type="Pfam" id="PF13550">
    <property type="entry name" value="Phage-tail_3"/>
    <property type="match status" value="1"/>
</dbReference>
<dbReference type="InterPro" id="IPR056490">
    <property type="entry name" value="Rcc01698_C"/>
</dbReference>
<dbReference type="RefSeq" id="WP_012109796.1">
    <property type="nucleotide sequence ID" value="NC_009719.1"/>
</dbReference>
<dbReference type="STRING" id="402881.Plav_0919"/>
<dbReference type="Gene3D" id="3.20.20.80">
    <property type="entry name" value="Glycosidases"/>
    <property type="match status" value="1"/>
</dbReference>
<evidence type="ECO:0000313" key="5">
    <source>
        <dbReference type="Proteomes" id="UP000006377"/>
    </source>
</evidence>
<dbReference type="InterPro" id="IPR032876">
    <property type="entry name" value="J_dom"/>
</dbReference>
<feature type="domain" description="Rcc01698-like C-terminal" evidence="3">
    <location>
        <begin position="1029"/>
        <end position="1128"/>
    </location>
</feature>
<sequence>MATIVLSSAGSALGSALLPSGLNFFGATISGAAIGSAIGTMAGSYADAQLFGSSTSAEGPRLNDLHVMASTEGAPIPRAYGRARLAGQVIWATNYRERTRRRSAGGGKGGGSSASVTEYSYSVSFAVALCEGEVTRIGRVWADGKPLSLANVAWRLHAGGETQECDPLIEAVEGAAPAYRGTAYIVFEEMDVTPFGNRIPQLSFEVFRTLDHVEGLVRAVTVIPGAGEFVYDTAAPREIFSETSSRAINIHTSDGRADFSVAMDQMEAALPNAKSVSLVVSWFGDDLRCGECSVRPKVETAHKITAPGSWSVAGLSRAAAGVVSMMDGSPAYGGTPSDASVTRALQNLRARGLDVVFYPFIMMDVAPDNTLTDPWTGAAGQPAYPWRGRITCARDLDGTDAAAAQVAAFFDGGAWSYRRMVLHYAALCAAAGGVEAFLIGSELRGLTQIRDAAGDYPAVAALKTLAADVREIVGPDTKISYAADWSEYRGHDAGGGEFIFHLDPLWADPEIDFIGIDNYAPLTDWRDGHMHRDAEDGWTSIYDLGYLRSRIAGGEAFDWYYASEADRAAQIRTPITDGAYGKPWVWRAKDIKSWWTNAHYDRPGGVEETTPTAWVPQSKPIWLTETGCPAVDKGTNEPNVFTDPKSSESGLPHFSHGTRDDFIQRRFIEAQMSYWDPAHDDHSAGTNPVSGIYGGPMVDPSRVFFWTWDARPFPAFPERYDLWADAENWQLGHWLNGRMGAAPLAALASAIMHDAGFDAFDAGALTGVVDGFVIDRIMSPRAALEPLMLACFFDAAESEGTIRLRHFGEAPATVLTPAMLAVTEEAATPGYRLTRGQETELPVSAKLLYIEGNGEYRQAAVEARRLSARSERVSTAALPMVLGQASAQGIADVWLQKAWSERERATLSLPPSLIALDPGDMVALELPERTAHYRLTAVTDAGAREVSAVAHEASLFGRAAAPARRAAPNDMPVWGTPLAVLMDLPLLAETDTPHTPRIAVAADPWPGGIAIYKSAGAGFALDRIVRHAATIGRTQTALMPGPAGRWDMANSLVVRLVSGELASAEAAAVLAGANLAALETPEGEWEVFQFCEAELVAEDTYRLAGLLRGQAGTEGAMRSPLEAGARFVVMDGAVSELGMADAERGLAREWAYGPAPLAFDDPSYESTTRAFDGIGLRPLSPVHIRAHRGAEGAIDIRWTRRTRSGGDSWAGLDVPLAEEVEAYEVEIRDGETVKRVIAASAPQASYSATAQTADFGSADFPSLEITIHQLSRAFGRGAGRSVRLDV</sequence>